<evidence type="ECO:0000313" key="3">
    <source>
        <dbReference type="Proteomes" id="UP000615455"/>
    </source>
</evidence>
<feature type="transmembrane region" description="Helical" evidence="1">
    <location>
        <begin position="67"/>
        <end position="86"/>
    </location>
</feature>
<name>A0ABQ1EPG1_9BACL</name>
<dbReference type="Proteomes" id="UP000615455">
    <property type="component" value="Unassembled WGS sequence"/>
</dbReference>
<proteinExistence type="predicted"/>
<keyword evidence="1" id="KW-0472">Membrane</keyword>
<keyword evidence="1" id="KW-0812">Transmembrane</keyword>
<evidence type="ECO:0000313" key="2">
    <source>
        <dbReference type="EMBL" id="GFZ81245.1"/>
    </source>
</evidence>
<sequence>MSLMAERMILVAVWGVSLIGLVLVPKRHRRKAQVAFLFQQFLTWILGLIVVQNGWLSYPLRELKHNFTSLTFEIMAYPTIAVYLNIFYPAGKRLGLRILYIVAYPAGITLLEIVIETYTELIDYHSWSWYWTFLSTWVTLHLSLIFNRWFFRENDAVGRFE</sequence>
<accession>A0ABQ1EPG1</accession>
<gene>
    <name evidence="2" type="ORF">GCM10008018_28600</name>
</gene>
<keyword evidence="3" id="KW-1185">Reference proteome</keyword>
<keyword evidence="1" id="KW-1133">Transmembrane helix</keyword>
<comment type="caution">
    <text evidence="2">The sequence shown here is derived from an EMBL/GenBank/DDBJ whole genome shotgun (WGS) entry which is preliminary data.</text>
</comment>
<organism evidence="2 3">
    <name type="scientific">Paenibacillus marchantiophytorum</name>
    <dbReference type="NCBI Taxonomy" id="1619310"/>
    <lineage>
        <taxon>Bacteria</taxon>
        <taxon>Bacillati</taxon>
        <taxon>Bacillota</taxon>
        <taxon>Bacilli</taxon>
        <taxon>Bacillales</taxon>
        <taxon>Paenibacillaceae</taxon>
        <taxon>Paenibacillus</taxon>
    </lineage>
</organism>
<feature type="transmembrane region" description="Helical" evidence="1">
    <location>
        <begin position="98"/>
        <end position="115"/>
    </location>
</feature>
<feature type="transmembrane region" description="Helical" evidence="1">
    <location>
        <begin position="36"/>
        <end position="55"/>
    </location>
</feature>
<dbReference type="InterPro" id="IPR048147">
    <property type="entry name" value="CBO0543-like"/>
</dbReference>
<dbReference type="NCBIfam" id="NF041644">
    <property type="entry name" value="CBO0543_fam"/>
    <property type="match status" value="1"/>
</dbReference>
<reference evidence="3" key="1">
    <citation type="journal article" date="2019" name="Int. J. Syst. Evol. Microbiol.">
        <title>The Global Catalogue of Microorganisms (GCM) 10K type strain sequencing project: providing services to taxonomists for standard genome sequencing and annotation.</title>
        <authorList>
            <consortium name="The Broad Institute Genomics Platform"/>
            <consortium name="The Broad Institute Genome Sequencing Center for Infectious Disease"/>
            <person name="Wu L."/>
            <person name="Ma J."/>
        </authorList>
    </citation>
    <scope>NUCLEOTIDE SEQUENCE [LARGE SCALE GENOMIC DNA]</scope>
    <source>
        <strain evidence="3">CGMCC 1.15043</strain>
    </source>
</reference>
<feature type="transmembrane region" description="Helical" evidence="1">
    <location>
        <begin position="6"/>
        <end position="24"/>
    </location>
</feature>
<evidence type="ECO:0000256" key="1">
    <source>
        <dbReference type="SAM" id="Phobius"/>
    </source>
</evidence>
<dbReference type="EMBL" id="BMHE01000012">
    <property type="protein sequence ID" value="GFZ81245.1"/>
    <property type="molecule type" value="Genomic_DNA"/>
</dbReference>
<protein>
    <submittedName>
        <fullName evidence="2">Uncharacterized protein</fullName>
    </submittedName>
</protein>
<feature type="transmembrane region" description="Helical" evidence="1">
    <location>
        <begin position="127"/>
        <end position="146"/>
    </location>
</feature>
<dbReference type="RefSeq" id="WP_189012528.1">
    <property type="nucleotide sequence ID" value="NZ_BMHE01000012.1"/>
</dbReference>